<dbReference type="Proteomes" id="UP000231586">
    <property type="component" value="Unassembled WGS sequence"/>
</dbReference>
<dbReference type="GO" id="GO:0019354">
    <property type="term" value="P:siroheme biosynthetic process"/>
    <property type="evidence" value="ECO:0007669"/>
    <property type="project" value="InterPro"/>
</dbReference>
<dbReference type="InterPro" id="IPR006366">
    <property type="entry name" value="CobA/CysG_C"/>
</dbReference>
<dbReference type="GO" id="GO:0032259">
    <property type="term" value="P:methylation"/>
    <property type="evidence" value="ECO:0007669"/>
    <property type="project" value="UniProtKB-KW"/>
</dbReference>
<evidence type="ECO:0000256" key="2">
    <source>
        <dbReference type="ARBA" id="ARBA00022603"/>
    </source>
</evidence>
<dbReference type="Gene3D" id="3.40.1010.10">
    <property type="entry name" value="Cobalt-precorrin-4 Transmethylase, Domain 1"/>
    <property type="match status" value="1"/>
</dbReference>
<dbReference type="PANTHER" id="PTHR45790">
    <property type="entry name" value="SIROHEME SYNTHASE-RELATED"/>
    <property type="match status" value="1"/>
</dbReference>
<proteinExistence type="predicted"/>
<dbReference type="OrthoDB" id="9815856at2"/>
<dbReference type="NCBIfam" id="TIGR01469">
    <property type="entry name" value="cobA_cysG_Cterm"/>
    <property type="match status" value="1"/>
</dbReference>
<keyword evidence="4" id="KW-0949">S-adenosyl-L-methionine</keyword>
<accession>A0A2M8W770</accession>
<dbReference type="EC" id="2.1.1.107" evidence="1"/>
<keyword evidence="2 7" id="KW-0489">Methyltransferase</keyword>
<gene>
    <name evidence="7" type="ORF">CLV34_2698</name>
</gene>
<evidence type="ECO:0000256" key="3">
    <source>
        <dbReference type="ARBA" id="ARBA00022679"/>
    </source>
</evidence>
<protein>
    <recommendedName>
        <fullName evidence="1">uroporphyrinogen-III C-methyltransferase</fullName>
        <ecNumber evidence="1">2.1.1.107</ecNumber>
    </recommendedName>
</protein>
<feature type="domain" description="Tetrapyrrole methylase" evidence="6">
    <location>
        <begin position="20"/>
        <end position="228"/>
    </location>
</feature>
<dbReference type="Pfam" id="PF00590">
    <property type="entry name" value="TP_methylase"/>
    <property type="match status" value="1"/>
</dbReference>
<dbReference type="PANTHER" id="PTHR45790:SF3">
    <property type="entry name" value="S-ADENOSYL-L-METHIONINE-DEPENDENT UROPORPHYRINOGEN III METHYLTRANSFERASE, CHLOROPLASTIC"/>
    <property type="match status" value="1"/>
</dbReference>
<evidence type="ECO:0000313" key="7">
    <source>
        <dbReference type="EMBL" id="PJI86775.1"/>
    </source>
</evidence>
<dbReference type="InterPro" id="IPR050161">
    <property type="entry name" value="Siro_Cobalamin_biosynth"/>
</dbReference>
<evidence type="ECO:0000256" key="1">
    <source>
        <dbReference type="ARBA" id="ARBA00012162"/>
    </source>
</evidence>
<evidence type="ECO:0000256" key="5">
    <source>
        <dbReference type="ARBA" id="ARBA00023244"/>
    </source>
</evidence>
<name>A0A2M8W770_9MICO</name>
<dbReference type="InterPro" id="IPR000878">
    <property type="entry name" value="4pyrrol_Mease"/>
</dbReference>
<dbReference type="GO" id="GO:0004851">
    <property type="term" value="F:uroporphyrin-III C-methyltransferase activity"/>
    <property type="evidence" value="ECO:0007669"/>
    <property type="project" value="UniProtKB-EC"/>
</dbReference>
<dbReference type="RefSeq" id="WP_100350794.1">
    <property type="nucleotide sequence ID" value="NZ_PGTZ01000010.1"/>
</dbReference>
<dbReference type="Gene3D" id="3.30.950.10">
    <property type="entry name" value="Methyltransferase, Cobalt-precorrin-4 Transmethylase, Domain 2"/>
    <property type="match status" value="1"/>
</dbReference>
<dbReference type="CDD" id="cd11642">
    <property type="entry name" value="SUMT"/>
    <property type="match status" value="1"/>
</dbReference>
<evidence type="ECO:0000256" key="4">
    <source>
        <dbReference type="ARBA" id="ARBA00022691"/>
    </source>
</evidence>
<evidence type="ECO:0000259" key="6">
    <source>
        <dbReference type="Pfam" id="PF00590"/>
    </source>
</evidence>
<dbReference type="SUPFAM" id="SSF53790">
    <property type="entry name" value="Tetrapyrrole methylase"/>
    <property type="match status" value="1"/>
</dbReference>
<sequence length="269" mass="26753">MTAARAEGTGRSTAPARVGRVVLVGGGPGDPDLLTLRAWRALTTADVVVTDRLGPRSVLDDLPPEVEVIDVGKTPGSHPVPQDRIDALIVHLARQGKTVVRLKGGDPFLFGRGGEEVAACRAAGVPVEVVPGVSSALAAPAAAGIPVTHRGVASSVQVVHGHEAVPAEAVAALAAGSTTLVVLMGVATLPDLAARALAGGVDPVTPCAVVERATTPSQRVTRCSLADLPDAAAAAGVRSPAVVVVGAVAAADLLGPVALRPELLAPAGR</sequence>
<dbReference type="NCBIfam" id="NF004790">
    <property type="entry name" value="PRK06136.1"/>
    <property type="match status" value="1"/>
</dbReference>
<dbReference type="AlphaFoldDB" id="A0A2M8W770"/>
<dbReference type="InterPro" id="IPR035996">
    <property type="entry name" value="4pyrrol_Methylase_sf"/>
</dbReference>
<dbReference type="InterPro" id="IPR014777">
    <property type="entry name" value="4pyrrole_Mease_sub1"/>
</dbReference>
<keyword evidence="5" id="KW-0627">Porphyrin biosynthesis</keyword>
<dbReference type="EMBL" id="PGTZ01000010">
    <property type="protein sequence ID" value="PJI86775.1"/>
    <property type="molecule type" value="Genomic_DNA"/>
</dbReference>
<keyword evidence="3 7" id="KW-0808">Transferase</keyword>
<reference evidence="7 8" key="1">
    <citation type="submission" date="2017-11" db="EMBL/GenBank/DDBJ databases">
        <title>Genomic Encyclopedia of Archaeal and Bacterial Type Strains, Phase II (KMG-II): From Individual Species to Whole Genera.</title>
        <authorList>
            <person name="Goeker M."/>
        </authorList>
    </citation>
    <scope>NUCLEOTIDE SEQUENCE [LARGE SCALE GENOMIC DNA]</scope>
    <source>
        <strain evidence="7 8">DSM 22413</strain>
    </source>
</reference>
<organism evidence="7 8">
    <name type="scientific">Luteimicrobium subarcticum</name>
    <dbReference type="NCBI Taxonomy" id="620910"/>
    <lineage>
        <taxon>Bacteria</taxon>
        <taxon>Bacillati</taxon>
        <taxon>Actinomycetota</taxon>
        <taxon>Actinomycetes</taxon>
        <taxon>Micrococcales</taxon>
        <taxon>Luteimicrobium</taxon>
    </lineage>
</organism>
<keyword evidence="8" id="KW-1185">Reference proteome</keyword>
<dbReference type="InterPro" id="IPR014776">
    <property type="entry name" value="4pyrrole_Mease_sub2"/>
</dbReference>
<evidence type="ECO:0000313" key="8">
    <source>
        <dbReference type="Proteomes" id="UP000231586"/>
    </source>
</evidence>
<dbReference type="FunFam" id="3.40.1010.10:FF:000001">
    <property type="entry name" value="Siroheme synthase"/>
    <property type="match status" value="1"/>
</dbReference>
<comment type="caution">
    <text evidence="7">The sequence shown here is derived from an EMBL/GenBank/DDBJ whole genome shotgun (WGS) entry which is preliminary data.</text>
</comment>